<evidence type="ECO:0000256" key="1">
    <source>
        <dbReference type="PIRSR" id="PIRSR613078-2"/>
    </source>
</evidence>
<dbReference type="CDD" id="cd07067">
    <property type="entry name" value="HP_PGM_like"/>
    <property type="match status" value="1"/>
</dbReference>
<dbReference type="EMBL" id="DSEE01000597">
    <property type="protein sequence ID" value="HER41204.1"/>
    <property type="molecule type" value="Genomic_DNA"/>
</dbReference>
<dbReference type="GO" id="GO:0005737">
    <property type="term" value="C:cytoplasm"/>
    <property type="evidence" value="ECO:0007669"/>
    <property type="project" value="TreeGrafter"/>
</dbReference>
<dbReference type="Proteomes" id="UP000885753">
    <property type="component" value="Unassembled WGS sequence"/>
</dbReference>
<reference evidence="2" key="1">
    <citation type="journal article" date="2020" name="mSystems">
        <title>Genome- and Community-Level Interaction Insights into Carbon Utilization and Element Cycling Functions of Hydrothermarchaeota in Hydrothermal Sediment.</title>
        <authorList>
            <person name="Zhou Z."/>
            <person name="Liu Y."/>
            <person name="Xu W."/>
            <person name="Pan J."/>
            <person name="Luo Z.H."/>
            <person name="Li M."/>
        </authorList>
    </citation>
    <scope>NUCLEOTIDE SEQUENCE [LARGE SCALE GENOMIC DNA]</scope>
    <source>
        <strain evidence="2">SpSt-1235</strain>
    </source>
</reference>
<accession>A0A7C2M5Q1</accession>
<dbReference type="InterPro" id="IPR013078">
    <property type="entry name" value="His_Pase_superF_clade-1"/>
</dbReference>
<dbReference type="GO" id="GO:0016791">
    <property type="term" value="F:phosphatase activity"/>
    <property type="evidence" value="ECO:0007669"/>
    <property type="project" value="TreeGrafter"/>
</dbReference>
<dbReference type="InterPro" id="IPR050275">
    <property type="entry name" value="PGM_Phosphatase"/>
</dbReference>
<dbReference type="InterPro" id="IPR029033">
    <property type="entry name" value="His_PPase_superfam"/>
</dbReference>
<dbReference type="AlphaFoldDB" id="A0A7C2M5Q1"/>
<evidence type="ECO:0000313" key="2">
    <source>
        <dbReference type="EMBL" id="HER41204.1"/>
    </source>
</evidence>
<dbReference type="PANTHER" id="PTHR48100">
    <property type="entry name" value="BROAD-SPECIFICITY PHOSPHATASE YOR283W-RELATED"/>
    <property type="match status" value="1"/>
</dbReference>
<dbReference type="Gene3D" id="3.40.50.1240">
    <property type="entry name" value="Phosphoglycerate mutase-like"/>
    <property type="match status" value="1"/>
</dbReference>
<name>A0A7C2M5Q1_9FLAO</name>
<dbReference type="Pfam" id="PF00300">
    <property type="entry name" value="His_Phos_1"/>
    <property type="match status" value="1"/>
</dbReference>
<dbReference type="SUPFAM" id="SSF53254">
    <property type="entry name" value="Phosphoglycerate mutase-like"/>
    <property type="match status" value="1"/>
</dbReference>
<protein>
    <submittedName>
        <fullName evidence="2">Phosphoglycerate mutase</fullName>
    </submittedName>
</protein>
<proteinExistence type="predicted"/>
<organism evidence="2">
    <name type="scientific">Salinimicrobium catena</name>
    <dbReference type="NCBI Taxonomy" id="390640"/>
    <lineage>
        <taxon>Bacteria</taxon>
        <taxon>Pseudomonadati</taxon>
        <taxon>Bacteroidota</taxon>
        <taxon>Flavobacteriia</taxon>
        <taxon>Flavobacteriales</taxon>
        <taxon>Flavobacteriaceae</taxon>
        <taxon>Salinimicrobium</taxon>
    </lineage>
</organism>
<feature type="binding site" evidence="1">
    <location>
        <position position="79"/>
    </location>
    <ligand>
        <name>substrate</name>
    </ligand>
</feature>
<gene>
    <name evidence="2" type="ORF">ENO10_08290</name>
</gene>
<comment type="caution">
    <text evidence="2">The sequence shown here is derived from an EMBL/GenBank/DDBJ whole genome shotgun (WGS) entry which is preliminary data.</text>
</comment>
<sequence length="169" mass="19439">MTAFLIYVFSLFSLGTPSEEMNQEKMTTYYFIRHAEKDTSDPQDKDPHLTEAGLQRAHKWAEVFKEVEFDVIFSSDFNRTRKTAQIIADSQEKSVEFYDPKKLNDEEFQKRSAGKTVLVIGHSNTNPHFVNLLIGEKKYQDISEEESGSLFIVHAFPSGTKTSEVLYIN</sequence>
<dbReference type="PANTHER" id="PTHR48100:SF1">
    <property type="entry name" value="HISTIDINE PHOSPHATASE FAMILY PROTEIN-RELATED"/>
    <property type="match status" value="1"/>
</dbReference>